<dbReference type="InterPro" id="IPR000742">
    <property type="entry name" value="EGF"/>
</dbReference>
<evidence type="ECO:0000256" key="1">
    <source>
        <dbReference type="ARBA" id="ARBA00012513"/>
    </source>
</evidence>
<dbReference type="InterPro" id="IPR036426">
    <property type="entry name" value="Bulb-type_lectin_dom_sf"/>
</dbReference>
<keyword evidence="2 8" id="KW-0732">Signal</keyword>
<dbReference type="EC" id="2.7.11.1" evidence="1"/>
<dbReference type="SMART" id="SM00108">
    <property type="entry name" value="B_lectin"/>
    <property type="match status" value="1"/>
</dbReference>
<keyword evidence="3" id="KW-1015">Disulfide bond</keyword>
<comment type="caution">
    <text evidence="13">The sequence shown here is derived from an EMBL/GenBank/DDBJ whole genome shotgun (WGS) entry which is preliminary data.</text>
</comment>
<feature type="domain" description="Bulb-type lectin" evidence="11">
    <location>
        <begin position="20"/>
        <end position="138"/>
    </location>
</feature>
<evidence type="ECO:0000256" key="4">
    <source>
        <dbReference type="ARBA" id="ARBA00023180"/>
    </source>
</evidence>
<evidence type="ECO:0000256" key="8">
    <source>
        <dbReference type="SAM" id="SignalP"/>
    </source>
</evidence>
<keyword evidence="14" id="KW-1185">Reference proteome</keyword>
<evidence type="ECO:0000313" key="14">
    <source>
        <dbReference type="Proteomes" id="UP001603857"/>
    </source>
</evidence>
<evidence type="ECO:0000256" key="7">
    <source>
        <dbReference type="PROSITE-ProRule" id="PRU00076"/>
    </source>
</evidence>
<keyword evidence="7" id="KW-0245">EGF-like domain</keyword>
<dbReference type="CDD" id="cd01098">
    <property type="entry name" value="PAN_AP_plant"/>
    <property type="match status" value="1"/>
</dbReference>
<evidence type="ECO:0000259" key="9">
    <source>
        <dbReference type="PROSITE" id="PS50011"/>
    </source>
</evidence>
<sequence>MIMLSCVLVPFIEISVANKYSINMCQSMSDDGQTLVSTGGKFELGFFRPGSSHKRYLGIWYKNIATVVWVANRAKPINDSSGILKLDSAGNLILTQNGSLVWSTNSSKPAHNPVVVLLDSGNLVIKNETETEPEEFLWQSFDHPSDTALPGMKLGSDLRTGLQWRYTAWKSPDDPSPGDVYRVLELYNYPEIYLMNGTTKLFRYGPWNGEYFSGIPDRRSDTNIYDKNFVRNQDMVYYTFLQVTDNVFTRVVTNQTGYLYRYIWAKDGADEQNWKEYKTFPRVPCESYGLCGPYGNCVSTKSQSCHCLKGFRPKSPEAWNSFVWTQGCVRNKPLNCKDKLKEAFVKFERLKVPDTTHTWLNESIGLEECRIKCLNNCSCMAYTNSDIRGGGSGCAMWFGDLVDMQQYETGGQYLYIRMDASELESGGTMLGILVDGQKIAVKTLSRSSWQGVSELINEVKLIAKLQHRNLVKLLGYFIQGQEKMLIYEYMSNGSLDSLIFGNTSRVVGTYGYMAPEYALDGLFSTKSDVFSFGILVLEIICGKRNRGFYHIDKNVNLVSHAWTTWKVGKALELIDPTMKESCVIFEVLRFLHISLLCVQQYPEDRPTMASVNFMLNSHMELVEPKEHGFIPRNVMVEEDLRSSQKNKRSTNDVTISLLQAQ</sequence>
<accession>A0ABD1LU37</accession>
<evidence type="ECO:0000259" key="10">
    <source>
        <dbReference type="PROSITE" id="PS50026"/>
    </source>
</evidence>
<proteinExistence type="predicted"/>
<dbReference type="Pfam" id="PF07714">
    <property type="entry name" value="PK_Tyr_Ser-Thr"/>
    <property type="match status" value="2"/>
</dbReference>
<comment type="caution">
    <text evidence="7">Lacks conserved residue(s) required for the propagation of feature annotation.</text>
</comment>
<comment type="catalytic activity">
    <reaction evidence="6">
        <text>L-seryl-[protein] + ATP = O-phospho-L-seryl-[protein] + ADP + H(+)</text>
        <dbReference type="Rhea" id="RHEA:17989"/>
        <dbReference type="Rhea" id="RHEA-COMP:9863"/>
        <dbReference type="Rhea" id="RHEA-COMP:11604"/>
        <dbReference type="ChEBI" id="CHEBI:15378"/>
        <dbReference type="ChEBI" id="CHEBI:29999"/>
        <dbReference type="ChEBI" id="CHEBI:30616"/>
        <dbReference type="ChEBI" id="CHEBI:83421"/>
        <dbReference type="ChEBI" id="CHEBI:456216"/>
        <dbReference type="EC" id="2.7.11.1"/>
    </reaction>
</comment>
<feature type="signal peptide" evidence="8">
    <location>
        <begin position="1"/>
        <end position="17"/>
    </location>
</feature>
<dbReference type="PROSITE" id="PS50011">
    <property type="entry name" value="PROTEIN_KINASE_DOM"/>
    <property type="match status" value="1"/>
</dbReference>
<dbReference type="InterPro" id="IPR000858">
    <property type="entry name" value="S_locus_glycoprot_dom"/>
</dbReference>
<dbReference type="PROSITE" id="PS50026">
    <property type="entry name" value="EGF_3"/>
    <property type="match status" value="1"/>
</dbReference>
<dbReference type="InterPro" id="IPR011009">
    <property type="entry name" value="Kinase-like_dom_sf"/>
</dbReference>
<dbReference type="Proteomes" id="UP001603857">
    <property type="component" value="Unassembled WGS sequence"/>
</dbReference>
<dbReference type="PROSITE" id="PS50948">
    <property type="entry name" value="PAN"/>
    <property type="match status" value="1"/>
</dbReference>
<evidence type="ECO:0000256" key="2">
    <source>
        <dbReference type="ARBA" id="ARBA00022729"/>
    </source>
</evidence>
<dbReference type="InterPro" id="IPR003609">
    <property type="entry name" value="Pan_app"/>
</dbReference>
<dbReference type="PANTHER" id="PTHR32444:SF234">
    <property type="entry name" value="RECEPTOR-LIKE SERINE_THREONINE-PROTEIN KINASE"/>
    <property type="match status" value="1"/>
</dbReference>
<dbReference type="SUPFAM" id="SSF56112">
    <property type="entry name" value="Protein kinase-like (PK-like)"/>
    <property type="match status" value="1"/>
</dbReference>
<dbReference type="Pfam" id="PF08276">
    <property type="entry name" value="PAN_2"/>
    <property type="match status" value="1"/>
</dbReference>
<dbReference type="Gene3D" id="1.10.510.10">
    <property type="entry name" value="Transferase(Phosphotransferase) domain 1"/>
    <property type="match status" value="1"/>
</dbReference>
<dbReference type="PANTHER" id="PTHR32444">
    <property type="entry name" value="BULB-TYPE LECTIN DOMAIN-CONTAINING PROTEIN"/>
    <property type="match status" value="1"/>
</dbReference>
<feature type="domain" description="Protein kinase" evidence="9">
    <location>
        <begin position="382"/>
        <end position="661"/>
    </location>
</feature>
<feature type="domain" description="EGF-like" evidence="10">
    <location>
        <begin position="281"/>
        <end position="317"/>
    </location>
</feature>
<evidence type="ECO:0000259" key="11">
    <source>
        <dbReference type="PROSITE" id="PS50927"/>
    </source>
</evidence>
<evidence type="ECO:0000256" key="5">
    <source>
        <dbReference type="ARBA" id="ARBA00047899"/>
    </source>
</evidence>
<dbReference type="Pfam" id="PF01453">
    <property type="entry name" value="B_lectin"/>
    <property type="match status" value="1"/>
</dbReference>
<protein>
    <recommendedName>
        <fullName evidence="1">non-specific serine/threonine protein kinase</fullName>
        <ecNumber evidence="1">2.7.11.1</ecNumber>
    </recommendedName>
</protein>
<evidence type="ECO:0000256" key="3">
    <source>
        <dbReference type="ARBA" id="ARBA00023157"/>
    </source>
</evidence>
<evidence type="ECO:0000259" key="12">
    <source>
        <dbReference type="PROSITE" id="PS50948"/>
    </source>
</evidence>
<dbReference type="PROSITE" id="PS50927">
    <property type="entry name" value="BULB_LECTIN"/>
    <property type="match status" value="1"/>
</dbReference>
<dbReference type="EMBL" id="JBGMDY010000008">
    <property type="protein sequence ID" value="KAL2326405.1"/>
    <property type="molecule type" value="Genomic_DNA"/>
</dbReference>
<dbReference type="InterPro" id="IPR001480">
    <property type="entry name" value="Bulb-type_lectin_dom"/>
</dbReference>
<reference evidence="13 14" key="1">
    <citation type="submission" date="2024-08" db="EMBL/GenBank/DDBJ databases">
        <title>Insights into the chromosomal genome structure of Flemingia macrophylla.</title>
        <authorList>
            <person name="Ding Y."/>
            <person name="Zhao Y."/>
            <person name="Bi W."/>
            <person name="Wu M."/>
            <person name="Zhao G."/>
            <person name="Gong Y."/>
            <person name="Li W."/>
            <person name="Zhang P."/>
        </authorList>
    </citation>
    <scope>NUCLEOTIDE SEQUENCE [LARGE SCALE GENOMIC DNA]</scope>
    <source>
        <strain evidence="13">DYQJB</strain>
        <tissue evidence="13">Leaf</tissue>
    </source>
</reference>
<dbReference type="FunFam" id="2.90.10.10:FF:000001">
    <property type="entry name" value="G-type lectin S-receptor-like serine/threonine-protein kinase"/>
    <property type="match status" value="1"/>
</dbReference>
<dbReference type="CDD" id="cd00028">
    <property type="entry name" value="B_lectin"/>
    <property type="match status" value="1"/>
</dbReference>
<evidence type="ECO:0000256" key="6">
    <source>
        <dbReference type="ARBA" id="ARBA00048679"/>
    </source>
</evidence>
<feature type="chain" id="PRO_5044806649" description="non-specific serine/threonine protein kinase" evidence="8">
    <location>
        <begin position="18"/>
        <end position="661"/>
    </location>
</feature>
<dbReference type="Pfam" id="PF00954">
    <property type="entry name" value="S_locus_glycop"/>
    <property type="match status" value="1"/>
</dbReference>
<organism evidence="13 14">
    <name type="scientific">Flemingia macrophylla</name>
    <dbReference type="NCBI Taxonomy" id="520843"/>
    <lineage>
        <taxon>Eukaryota</taxon>
        <taxon>Viridiplantae</taxon>
        <taxon>Streptophyta</taxon>
        <taxon>Embryophyta</taxon>
        <taxon>Tracheophyta</taxon>
        <taxon>Spermatophyta</taxon>
        <taxon>Magnoliopsida</taxon>
        <taxon>eudicotyledons</taxon>
        <taxon>Gunneridae</taxon>
        <taxon>Pentapetalae</taxon>
        <taxon>rosids</taxon>
        <taxon>fabids</taxon>
        <taxon>Fabales</taxon>
        <taxon>Fabaceae</taxon>
        <taxon>Papilionoideae</taxon>
        <taxon>50 kb inversion clade</taxon>
        <taxon>NPAAA clade</taxon>
        <taxon>indigoferoid/millettioid clade</taxon>
        <taxon>Phaseoleae</taxon>
        <taxon>Flemingia</taxon>
    </lineage>
</organism>
<name>A0ABD1LU37_9FABA</name>
<dbReference type="InterPro" id="IPR000719">
    <property type="entry name" value="Prot_kinase_dom"/>
</dbReference>
<dbReference type="GO" id="GO:0004674">
    <property type="term" value="F:protein serine/threonine kinase activity"/>
    <property type="evidence" value="ECO:0007669"/>
    <property type="project" value="UniProtKB-EC"/>
</dbReference>
<keyword evidence="4" id="KW-0325">Glycoprotein</keyword>
<gene>
    <name evidence="13" type="ORF">Fmac_025463</name>
</gene>
<dbReference type="Gene3D" id="2.90.10.10">
    <property type="entry name" value="Bulb-type lectin domain"/>
    <property type="match status" value="1"/>
</dbReference>
<dbReference type="SMART" id="SM00473">
    <property type="entry name" value="PAN_AP"/>
    <property type="match status" value="1"/>
</dbReference>
<evidence type="ECO:0000313" key="13">
    <source>
        <dbReference type="EMBL" id="KAL2326405.1"/>
    </source>
</evidence>
<feature type="domain" description="Apple" evidence="12">
    <location>
        <begin position="336"/>
        <end position="420"/>
    </location>
</feature>
<comment type="catalytic activity">
    <reaction evidence="5">
        <text>L-threonyl-[protein] + ATP = O-phospho-L-threonyl-[protein] + ADP + H(+)</text>
        <dbReference type="Rhea" id="RHEA:46608"/>
        <dbReference type="Rhea" id="RHEA-COMP:11060"/>
        <dbReference type="Rhea" id="RHEA-COMP:11605"/>
        <dbReference type="ChEBI" id="CHEBI:15378"/>
        <dbReference type="ChEBI" id="CHEBI:30013"/>
        <dbReference type="ChEBI" id="CHEBI:30616"/>
        <dbReference type="ChEBI" id="CHEBI:61977"/>
        <dbReference type="ChEBI" id="CHEBI:456216"/>
        <dbReference type="EC" id="2.7.11.1"/>
    </reaction>
</comment>
<dbReference type="SUPFAM" id="SSF51110">
    <property type="entry name" value="alpha-D-mannose-specific plant lectins"/>
    <property type="match status" value="1"/>
</dbReference>
<dbReference type="Gene3D" id="3.30.200.20">
    <property type="entry name" value="Phosphorylase Kinase, domain 1"/>
    <property type="match status" value="1"/>
</dbReference>
<dbReference type="InterPro" id="IPR001245">
    <property type="entry name" value="Ser-Thr/Tyr_kinase_cat_dom"/>
</dbReference>
<dbReference type="AlphaFoldDB" id="A0ABD1LU37"/>